<dbReference type="GO" id="GO:0004497">
    <property type="term" value="F:monooxygenase activity"/>
    <property type="evidence" value="ECO:0007669"/>
    <property type="project" value="InterPro"/>
</dbReference>
<keyword evidence="1" id="KW-1133">Transmembrane helix</keyword>
<evidence type="ECO:0000313" key="2">
    <source>
        <dbReference type="EMBL" id="OAA70917.1"/>
    </source>
</evidence>
<evidence type="ECO:0000256" key="1">
    <source>
        <dbReference type="SAM" id="Phobius"/>
    </source>
</evidence>
<dbReference type="SUPFAM" id="SSF48264">
    <property type="entry name" value="Cytochrome P450"/>
    <property type="match status" value="1"/>
</dbReference>
<dbReference type="OrthoDB" id="1470350at2759"/>
<dbReference type="EMBL" id="AZHF01000009">
    <property type="protein sequence ID" value="OAA70917.1"/>
    <property type="molecule type" value="Genomic_DNA"/>
</dbReference>
<dbReference type="GO" id="GO:0005506">
    <property type="term" value="F:iron ion binding"/>
    <property type="evidence" value="ECO:0007669"/>
    <property type="project" value="InterPro"/>
</dbReference>
<feature type="transmembrane region" description="Helical" evidence="1">
    <location>
        <begin position="6"/>
        <end position="29"/>
    </location>
</feature>
<name>A0A168C4F6_CORDF</name>
<dbReference type="InterPro" id="IPR053007">
    <property type="entry name" value="CYP450_monoxygenase_sec-met"/>
</dbReference>
<dbReference type="CDD" id="cd11040">
    <property type="entry name" value="CYP7_CYP8-like"/>
    <property type="match status" value="1"/>
</dbReference>
<keyword evidence="3" id="KW-1185">Reference proteome</keyword>
<dbReference type="InterPro" id="IPR001128">
    <property type="entry name" value="Cyt_P450"/>
</dbReference>
<dbReference type="AlphaFoldDB" id="A0A168C4F6"/>
<accession>A0A168C4F6</accession>
<dbReference type="PROSITE" id="PS51257">
    <property type="entry name" value="PROKAR_LIPOPROTEIN"/>
    <property type="match status" value="1"/>
</dbReference>
<organism evidence="2 3">
    <name type="scientific">Akanthomyces lecanii RCEF 1005</name>
    <dbReference type="NCBI Taxonomy" id="1081108"/>
    <lineage>
        <taxon>Eukaryota</taxon>
        <taxon>Fungi</taxon>
        <taxon>Dikarya</taxon>
        <taxon>Ascomycota</taxon>
        <taxon>Pezizomycotina</taxon>
        <taxon>Sordariomycetes</taxon>
        <taxon>Hypocreomycetidae</taxon>
        <taxon>Hypocreales</taxon>
        <taxon>Cordycipitaceae</taxon>
        <taxon>Akanthomyces</taxon>
        <taxon>Cordyceps confragosa</taxon>
    </lineage>
</organism>
<dbReference type="InterPro" id="IPR036396">
    <property type="entry name" value="Cyt_P450_sf"/>
</dbReference>
<protein>
    <submittedName>
        <fullName evidence="2">Cytochrome P450</fullName>
    </submittedName>
</protein>
<dbReference type="PANTHER" id="PTHR47582">
    <property type="entry name" value="P450, PUTATIVE (EUROFUNG)-RELATED"/>
    <property type="match status" value="1"/>
</dbReference>
<keyword evidence="1" id="KW-0472">Membrane</keyword>
<proteinExistence type="predicted"/>
<dbReference type="Pfam" id="PF00067">
    <property type="entry name" value="p450"/>
    <property type="match status" value="1"/>
</dbReference>
<gene>
    <name evidence="2" type="ORF">LEL_09508</name>
</gene>
<dbReference type="STRING" id="1081108.A0A168C4F6"/>
<dbReference type="GO" id="GO:0016705">
    <property type="term" value="F:oxidoreductase activity, acting on paired donors, with incorporation or reduction of molecular oxygen"/>
    <property type="evidence" value="ECO:0007669"/>
    <property type="project" value="InterPro"/>
</dbReference>
<comment type="caution">
    <text evidence="2">The sequence shown here is derived from an EMBL/GenBank/DDBJ whole genome shotgun (WGS) entry which is preliminary data.</text>
</comment>
<dbReference type="GO" id="GO:0020037">
    <property type="term" value="F:heme binding"/>
    <property type="evidence" value="ECO:0007669"/>
    <property type="project" value="InterPro"/>
</dbReference>
<evidence type="ECO:0000313" key="3">
    <source>
        <dbReference type="Proteomes" id="UP000076881"/>
    </source>
</evidence>
<dbReference type="Proteomes" id="UP000076881">
    <property type="component" value="Unassembled WGS sequence"/>
</dbReference>
<keyword evidence="1" id="KW-0812">Transmembrane</keyword>
<reference evidence="2 3" key="1">
    <citation type="journal article" date="2016" name="Genome Biol. Evol.">
        <title>Divergent and convergent evolution of fungal pathogenicity.</title>
        <authorList>
            <person name="Shang Y."/>
            <person name="Xiao G."/>
            <person name="Zheng P."/>
            <person name="Cen K."/>
            <person name="Zhan S."/>
            <person name="Wang C."/>
        </authorList>
    </citation>
    <scope>NUCLEOTIDE SEQUENCE [LARGE SCALE GENOMIC DNA]</scope>
    <source>
        <strain evidence="2 3">RCEF 1005</strain>
    </source>
</reference>
<dbReference type="PANTHER" id="PTHR47582:SF1">
    <property type="entry name" value="P450, PUTATIVE (EUROFUNG)-RELATED"/>
    <property type="match status" value="1"/>
</dbReference>
<dbReference type="Gene3D" id="1.10.630.10">
    <property type="entry name" value="Cytochrome P450"/>
    <property type="match status" value="1"/>
</dbReference>
<sequence>MGKLSGMAQYLACGVAATVILACFLEYLISSRDDAREPPRLRAKIPLVGHLLGIITSGPSYHSTLKYTTAPPKPCLTGCLRRSNDVEIFTIGIFNFKLYTSVSTRLLPLIQRQSRQLSFRPMLRLVARQWGDASSETDALFASTQLVADFGQAMRASLAPGPHLDAQNLRMARRALLDVDELLVEAAAVKLGNHKIWLLEWTRHAAMQASSCGVYGNNHPFLDPDTAAAFWKWHRHLSAHISGVDFDIFRTGYAARQRVFDAHKRYCAAVPDDASQLLTERWRVLREAGVSETDCIKQQATLPIGMLSNTVPTLYWTLWELFSRPALVAQVREELVSHAIMAKNGGSSFALDVAALKCRCPLLLSVMQETQRVRHVHAAIRKVMQDTLLDDDRVLLKAGHYLQMPGYAVHHSTRIWGPTAGEFDPCRFVAPGTGREKRSGRDFLAWGAPPHLCPARQFAATEILILVALLVMRADLEPVGGRWEAAPALDFNDPVTMLNPKKDVLMKVVCRPEWSGQWTVLMSESTLRVPLASG</sequence>